<name>A0ABD5Z136_9EURY</name>
<keyword evidence="1" id="KW-1133">Transmembrane helix</keyword>
<gene>
    <name evidence="2" type="ORF">ACFQJ9_05370</name>
</gene>
<proteinExistence type="predicted"/>
<accession>A0ABD5Z136</accession>
<feature type="transmembrane region" description="Helical" evidence="1">
    <location>
        <begin position="167"/>
        <end position="186"/>
    </location>
</feature>
<dbReference type="RefSeq" id="WP_279528813.1">
    <property type="nucleotide sequence ID" value="NZ_CP122312.1"/>
</dbReference>
<dbReference type="AlphaFoldDB" id="A0ABD5Z136"/>
<feature type="transmembrane region" description="Helical" evidence="1">
    <location>
        <begin position="81"/>
        <end position="101"/>
    </location>
</feature>
<organism evidence="2 3">
    <name type="scientific">Halospeciosus flavus</name>
    <dbReference type="NCBI Taxonomy" id="3032283"/>
    <lineage>
        <taxon>Archaea</taxon>
        <taxon>Methanobacteriati</taxon>
        <taxon>Methanobacteriota</taxon>
        <taxon>Stenosarchaea group</taxon>
        <taxon>Halobacteria</taxon>
        <taxon>Halobacteriales</taxon>
        <taxon>Halobacteriaceae</taxon>
        <taxon>Halospeciosus</taxon>
    </lineage>
</organism>
<evidence type="ECO:0000256" key="1">
    <source>
        <dbReference type="SAM" id="Phobius"/>
    </source>
</evidence>
<reference evidence="2 3" key="1">
    <citation type="journal article" date="2019" name="Int. J. Syst. Evol. Microbiol.">
        <title>The Global Catalogue of Microorganisms (GCM) 10K type strain sequencing project: providing services to taxonomists for standard genome sequencing and annotation.</title>
        <authorList>
            <consortium name="The Broad Institute Genomics Platform"/>
            <consortium name="The Broad Institute Genome Sequencing Center for Infectious Disease"/>
            <person name="Wu L."/>
            <person name="Ma J."/>
        </authorList>
    </citation>
    <scope>NUCLEOTIDE SEQUENCE [LARGE SCALE GENOMIC DNA]</scope>
    <source>
        <strain evidence="2 3">XZGYJ-43</strain>
    </source>
</reference>
<dbReference type="EMBL" id="JBHTAR010000011">
    <property type="protein sequence ID" value="MFC7198855.1"/>
    <property type="molecule type" value="Genomic_DNA"/>
</dbReference>
<keyword evidence="1" id="KW-0472">Membrane</keyword>
<protein>
    <submittedName>
        <fullName evidence="2">Uncharacterized protein</fullName>
    </submittedName>
</protein>
<evidence type="ECO:0000313" key="3">
    <source>
        <dbReference type="Proteomes" id="UP001596447"/>
    </source>
</evidence>
<evidence type="ECO:0000313" key="2">
    <source>
        <dbReference type="EMBL" id="MFC7198855.1"/>
    </source>
</evidence>
<keyword evidence="1" id="KW-0812">Transmembrane</keyword>
<comment type="caution">
    <text evidence="2">The sequence shown here is derived from an EMBL/GenBank/DDBJ whole genome shotgun (WGS) entry which is preliminary data.</text>
</comment>
<feature type="transmembrane region" description="Helical" evidence="1">
    <location>
        <begin position="47"/>
        <end position="69"/>
    </location>
</feature>
<keyword evidence="3" id="KW-1185">Reference proteome</keyword>
<sequence>MRFPSLRRTQTRGRSGKLLVAAGQSLLALGLLTDTLGQRIGAGGFSVTLLELGVVVLVVALAVAFLKVVARKVKRTVGISLLSAASLGVGVPALGAALPAVSVGKRVVRRLPLSHLPWFGKSRWERVLAFLGGPRGLATGGVGAVLLTVGAQTGKLGETHVVFGQQLTLLSLFVLLSVPGVVIYGIRRP</sequence>
<dbReference type="Proteomes" id="UP001596447">
    <property type="component" value="Unassembled WGS sequence"/>
</dbReference>